<dbReference type="HOGENOM" id="CLU_1846437_0_0_1"/>
<feature type="compositionally biased region" description="Low complexity" evidence="1">
    <location>
        <begin position="86"/>
        <end position="104"/>
    </location>
</feature>
<dbReference type="AlphaFoldDB" id="A0A093V2D5"/>
<sequence length="139" mass="14810">MSSSNQTNSTTATSSSHFSLTTWGHLQVTRSSSSKSGRIPISETAAYSWLRVQKIMELSVQHQPESECLDNPTSADSNVNALTRINSSASSSASSVATNDSNNAMQEMDKHTVLIGRTDPLTHGKSVPSITILGDGVEK</sequence>
<feature type="region of interest" description="Disordered" evidence="1">
    <location>
        <begin position="86"/>
        <end position="105"/>
    </location>
</feature>
<evidence type="ECO:0000256" key="1">
    <source>
        <dbReference type="SAM" id="MobiDB-lite"/>
    </source>
</evidence>
<accession>A0A093V2D5</accession>
<evidence type="ECO:0000313" key="2">
    <source>
        <dbReference type="EMBL" id="KFX41269.1"/>
    </source>
</evidence>
<proteinExistence type="predicted"/>
<name>A0A093V2D5_TALMA</name>
<dbReference type="EMBL" id="JPOX01000065">
    <property type="protein sequence ID" value="KFX41269.1"/>
    <property type="molecule type" value="Genomic_DNA"/>
</dbReference>
<dbReference type="EMBL" id="JPOX01000019">
    <property type="protein sequence ID" value="KFX46335.1"/>
    <property type="molecule type" value="Genomic_DNA"/>
</dbReference>
<evidence type="ECO:0000313" key="3">
    <source>
        <dbReference type="EMBL" id="KFX46335.1"/>
    </source>
</evidence>
<gene>
    <name evidence="3" type="ORF">GQ26_0190800</name>
    <name evidence="2" type="ORF">GQ26_0650250</name>
</gene>
<reference evidence="3" key="1">
    <citation type="journal article" date="2014" name="PLoS Genet.">
        <title>Signature Gene Expression Reveals Novel Clues to the Molecular Mechanisms of Dimorphic Transition in Penicillium marneffei.</title>
        <authorList>
            <person name="Yang E."/>
            <person name="Wang G."/>
            <person name="Cai J."/>
            <person name="Woo P.C."/>
            <person name="Lau S.K."/>
            <person name="Yuen K.-Y."/>
            <person name="Chow W.-N."/>
            <person name="Lin X."/>
        </authorList>
    </citation>
    <scope>NUCLEOTIDE SEQUENCE [LARGE SCALE GENOMIC DNA]</scope>
    <source>
        <strain evidence="3">PM1</strain>
    </source>
</reference>
<comment type="caution">
    <text evidence="3">The sequence shown here is derived from an EMBL/GenBank/DDBJ whole genome shotgun (WGS) entry which is preliminary data.</text>
</comment>
<organism evidence="3">
    <name type="scientific">Talaromyces marneffei PM1</name>
    <dbReference type="NCBI Taxonomy" id="1077442"/>
    <lineage>
        <taxon>Eukaryota</taxon>
        <taxon>Fungi</taxon>
        <taxon>Dikarya</taxon>
        <taxon>Ascomycota</taxon>
        <taxon>Pezizomycotina</taxon>
        <taxon>Eurotiomycetes</taxon>
        <taxon>Eurotiomycetidae</taxon>
        <taxon>Eurotiales</taxon>
        <taxon>Trichocomaceae</taxon>
        <taxon>Talaromyces</taxon>
        <taxon>Talaromyces sect. Talaromyces</taxon>
    </lineage>
</organism>
<reference evidence="2" key="2">
    <citation type="journal article" date="2014" name="PLoS Genet.">
        <title>Signature gene expression reveals novel clues to the molecular mechanisms of dimorphic transition in Penicillium marneffei.</title>
        <authorList>
            <person name="Yang E."/>
            <person name="Wang G."/>
            <person name="Cai J."/>
            <person name="Woo P.C."/>
            <person name="Lau S.K."/>
            <person name="Yuen K.-Y."/>
            <person name="Chow W.-N."/>
            <person name="Lin X."/>
        </authorList>
    </citation>
    <scope>NUCLEOTIDE SEQUENCE</scope>
    <source>
        <strain evidence="2">PM1</strain>
    </source>
</reference>
<protein>
    <submittedName>
        <fullName evidence="3">Uncharacterized protein</fullName>
    </submittedName>
</protein>